<accession>A0AAV1SQC2</accession>
<dbReference type="EMBL" id="CAWUPB010001195">
    <property type="protein sequence ID" value="CAK7354650.1"/>
    <property type="molecule type" value="Genomic_DNA"/>
</dbReference>
<dbReference type="AlphaFoldDB" id="A0AAV1SQC2"/>
<name>A0AAV1SQC2_9ROSI</name>
<evidence type="ECO:0000313" key="1">
    <source>
        <dbReference type="EMBL" id="CAK7354644.1"/>
    </source>
</evidence>
<sequence>MASLSIEDEHAGESFNSGLITKSLTLERLSFHLLNEQTIIFPEAGNIESIVQNSGIEKTMFTE</sequence>
<dbReference type="EMBL" id="CAWUPB010001195">
    <property type="protein sequence ID" value="CAK7354644.1"/>
    <property type="molecule type" value="Genomic_DNA"/>
</dbReference>
<protein>
    <submittedName>
        <fullName evidence="2">Uncharacterized protein</fullName>
    </submittedName>
</protein>
<proteinExistence type="predicted"/>
<dbReference type="Proteomes" id="UP001314170">
    <property type="component" value="Unassembled WGS sequence"/>
</dbReference>
<comment type="caution">
    <text evidence="2">The sequence shown here is derived from an EMBL/GenBank/DDBJ whole genome shotgun (WGS) entry which is preliminary data.</text>
</comment>
<reference evidence="2 3" key="1">
    <citation type="submission" date="2024-01" db="EMBL/GenBank/DDBJ databases">
        <authorList>
            <person name="Waweru B."/>
        </authorList>
    </citation>
    <scope>NUCLEOTIDE SEQUENCE [LARGE SCALE GENOMIC DNA]</scope>
</reference>
<evidence type="ECO:0000313" key="3">
    <source>
        <dbReference type="Proteomes" id="UP001314170"/>
    </source>
</evidence>
<gene>
    <name evidence="1" type="ORF">DCAF_LOCUS25267</name>
    <name evidence="2" type="ORF">DCAF_LOCUS25270</name>
</gene>
<organism evidence="2 3">
    <name type="scientific">Dovyalis caffra</name>
    <dbReference type="NCBI Taxonomy" id="77055"/>
    <lineage>
        <taxon>Eukaryota</taxon>
        <taxon>Viridiplantae</taxon>
        <taxon>Streptophyta</taxon>
        <taxon>Embryophyta</taxon>
        <taxon>Tracheophyta</taxon>
        <taxon>Spermatophyta</taxon>
        <taxon>Magnoliopsida</taxon>
        <taxon>eudicotyledons</taxon>
        <taxon>Gunneridae</taxon>
        <taxon>Pentapetalae</taxon>
        <taxon>rosids</taxon>
        <taxon>fabids</taxon>
        <taxon>Malpighiales</taxon>
        <taxon>Salicaceae</taxon>
        <taxon>Flacourtieae</taxon>
        <taxon>Dovyalis</taxon>
    </lineage>
</organism>
<evidence type="ECO:0000313" key="2">
    <source>
        <dbReference type="EMBL" id="CAK7354650.1"/>
    </source>
</evidence>
<keyword evidence="3" id="KW-1185">Reference proteome</keyword>